<dbReference type="Gene3D" id="2.40.50.140">
    <property type="entry name" value="Nucleic acid-binding proteins"/>
    <property type="match status" value="1"/>
</dbReference>
<gene>
    <name evidence="24" type="ORF">FVP60_02605</name>
</gene>
<comment type="cofactor">
    <cofactor evidence="1">
        <name>Mn(2+)</name>
        <dbReference type="ChEBI" id="CHEBI:29035"/>
    </cofactor>
</comment>
<sequence>MQRHVVVFRRRIYLHRHIHQTEGNRTFKNRPHAISTHVKPAEGYPHHVSPGDQTVRVDGRRVRLTNLDKVLYPESGTTKGEVLNYYSLVADRLVPHVTGRPVTRKRWVNGVGTTAAPEEPFFTKQLEPGAPTWIPTRGIDHSKGEKAYPLINDRATLIALAQMASLEFHVPQWRFASDGSRANPDRLVLDLDPGPGVGLAECAIVANIAREILGGMGLELYPVTSGSKGLHLYAPLTGNQTSDEISALAHALAQAIEADNRDLVVSTMAKASRDGKVFLDWSQNSASKTTIAPYSLRGTLLPFVAAPRTWNELSDPSLKQLTLDEVLERLGQPDPLAALDPPPDRLATYRALRNRGQTPEPLPDGSVSAPAEGTRFVIHEHHATRLHWDLRLERHGVLTSWAVPKGLPADPQTNVLAIQTEDHPIEYAAFEGTIPRGQYGAGRMWIWDSGTYETEKWRDDEVIVTLHSDHGGPVATSRIVLVRTGGEGEKATWLLHRAKTMADGTPQPATTPVSKRRVEIDPAAAPVIPRPMLAVNGTEGLAAALVRRSKTEPWVEFKWDGVRALGVWQNDRLRLYARSGTDITDRYPELTARGAVVFASSRAVVDGEIVALDENNRPSFSLLQNRMHLTSATEIAHEQRRTPVQYLLFDALNDEGDLTTAPLHERRAHLEALATGSGDSLQVPPVFTDVAAAIATARKLALEGVMVKDPRSIYREGQRSDDWLKLKLTHTQDVVVGGLRPGKGSRSGTIGSLLVGVQTPAGLHYAGRVGTGLSERQLRRLLDTLAPLVTDENPFVDVPTADTRDAIWLRPERVAEVEFAEWSPSAHLRHARWRGLRDDRNPADITRET</sequence>
<evidence type="ECO:0000256" key="19">
    <source>
        <dbReference type="ARBA" id="ARBA00029943"/>
    </source>
</evidence>
<evidence type="ECO:0000313" key="25">
    <source>
        <dbReference type="Proteomes" id="UP000321196"/>
    </source>
</evidence>
<dbReference type="InterPro" id="IPR016059">
    <property type="entry name" value="DNA_ligase_ATP-dep_CS"/>
</dbReference>
<dbReference type="NCBIfam" id="TIGR02779">
    <property type="entry name" value="NHEJ_ligase_lig"/>
    <property type="match status" value="1"/>
</dbReference>
<evidence type="ECO:0000256" key="17">
    <source>
        <dbReference type="ARBA" id="ARBA00023211"/>
    </source>
</evidence>
<dbReference type="InterPro" id="IPR033649">
    <property type="entry name" value="MtLigD_Pol-like"/>
</dbReference>
<comment type="catalytic activity">
    <reaction evidence="20">
        <text>ATP + (deoxyribonucleotide)n-3'-hydroxyl + 5'-phospho-(deoxyribonucleotide)m = (deoxyribonucleotide)n+m + AMP + diphosphate.</text>
        <dbReference type="EC" id="6.5.1.1"/>
    </reaction>
</comment>
<organism evidence="24 25">
    <name type="scientific">Microbacterium mitrae</name>
    <dbReference type="NCBI Taxonomy" id="664640"/>
    <lineage>
        <taxon>Bacteria</taxon>
        <taxon>Bacillati</taxon>
        <taxon>Actinomycetota</taxon>
        <taxon>Actinomycetes</taxon>
        <taxon>Micrococcales</taxon>
        <taxon>Microbacteriaceae</taxon>
        <taxon>Microbacterium</taxon>
    </lineage>
</organism>
<dbReference type="GO" id="GO:0003887">
    <property type="term" value="F:DNA-directed DNA polymerase activity"/>
    <property type="evidence" value="ECO:0007669"/>
    <property type="project" value="UniProtKB-KW"/>
</dbReference>
<keyword evidence="15" id="KW-0233">DNA recombination</keyword>
<keyword evidence="18" id="KW-0511">Multifunctional enzyme</keyword>
<evidence type="ECO:0000256" key="5">
    <source>
        <dbReference type="ARBA" id="ARBA00022695"/>
    </source>
</evidence>
<dbReference type="InterPro" id="IPR014145">
    <property type="entry name" value="LigD_pol_dom"/>
</dbReference>
<dbReference type="PANTHER" id="PTHR42705:SF2">
    <property type="entry name" value="BIFUNCTIONAL NON-HOMOLOGOUS END JOINING PROTEIN LIGD"/>
    <property type="match status" value="1"/>
</dbReference>
<dbReference type="Pfam" id="PF21686">
    <property type="entry name" value="LigD_Prim-Pol"/>
    <property type="match status" value="1"/>
</dbReference>
<dbReference type="SUPFAM" id="SSF56091">
    <property type="entry name" value="DNA ligase/mRNA capping enzyme, catalytic domain"/>
    <property type="match status" value="1"/>
</dbReference>
<dbReference type="SUPFAM" id="SSF50249">
    <property type="entry name" value="Nucleic acid-binding proteins"/>
    <property type="match status" value="1"/>
</dbReference>
<evidence type="ECO:0000256" key="21">
    <source>
        <dbReference type="ARBA" id="ARBA00049981"/>
    </source>
</evidence>
<evidence type="ECO:0000256" key="18">
    <source>
        <dbReference type="ARBA" id="ARBA00023268"/>
    </source>
</evidence>
<keyword evidence="4" id="KW-0808">Transferase</keyword>
<dbReference type="Pfam" id="PF01068">
    <property type="entry name" value="DNA_ligase_A_M"/>
    <property type="match status" value="1"/>
</dbReference>
<keyword evidence="10" id="KW-0378">Hydrolase</keyword>
<dbReference type="InterPro" id="IPR052171">
    <property type="entry name" value="NHEJ_LigD"/>
</dbReference>
<dbReference type="GO" id="GO:0046872">
    <property type="term" value="F:metal ion binding"/>
    <property type="evidence" value="ECO:0007669"/>
    <property type="project" value="UniProtKB-KW"/>
</dbReference>
<evidence type="ECO:0000256" key="1">
    <source>
        <dbReference type="ARBA" id="ARBA00001936"/>
    </source>
</evidence>
<dbReference type="InterPro" id="IPR012340">
    <property type="entry name" value="NA-bd_OB-fold"/>
</dbReference>
<keyword evidence="5" id="KW-0548">Nucleotidyltransferase</keyword>
<dbReference type="PANTHER" id="PTHR42705">
    <property type="entry name" value="BIFUNCTIONAL NON-HOMOLOGOUS END JOINING PROTEIN LIGD"/>
    <property type="match status" value="1"/>
</dbReference>
<keyword evidence="6" id="KW-0540">Nuclease</keyword>
<dbReference type="GO" id="GO:0006310">
    <property type="term" value="P:DNA recombination"/>
    <property type="evidence" value="ECO:0007669"/>
    <property type="project" value="UniProtKB-KW"/>
</dbReference>
<dbReference type="Gene3D" id="3.30.470.30">
    <property type="entry name" value="DNA ligase/mRNA capping enzyme"/>
    <property type="match status" value="1"/>
</dbReference>
<dbReference type="GO" id="GO:0006281">
    <property type="term" value="P:DNA repair"/>
    <property type="evidence" value="ECO:0007669"/>
    <property type="project" value="UniProtKB-KW"/>
</dbReference>
<keyword evidence="9" id="KW-0227">DNA damage</keyword>
<keyword evidence="16" id="KW-0234">DNA repair</keyword>
<dbReference type="GO" id="GO:0003677">
    <property type="term" value="F:DNA binding"/>
    <property type="evidence" value="ECO:0007669"/>
    <property type="project" value="UniProtKB-KW"/>
</dbReference>
<dbReference type="InterPro" id="IPR012310">
    <property type="entry name" value="DNA_ligase_ATP-dep_cent"/>
</dbReference>
<dbReference type="InterPro" id="IPR014144">
    <property type="entry name" value="LigD_PE_domain"/>
</dbReference>
<evidence type="ECO:0000256" key="4">
    <source>
        <dbReference type="ARBA" id="ARBA00022679"/>
    </source>
</evidence>
<dbReference type="Pfam" id="PF04679">
    <property type="entry name" value="DNA_ligase_A_C"/>
    <property type="match status" value="1"/>
</dbReference>
<dbReference type="GO" id="GO:0004527">
    <property type="term" value="F:exonuclease activity"/>
    <property type="evidence" value="ECO:0007669"/>
    <property type="project" value="UniProtKB-KW"/>
</dbReference>
<comment type="caution">
    <text evidence="24">The sequence shown here is derived from an EMBL/GenBank/DDBJ whole genome shotgun (WGS) entry which is preliminary data.</text>
</comment>
<evidence type="ECO:0000259" key="23">
    <source>
        <dbReference type="PROSITE" id="PS50160"/>
    </source>
</evidence>
<dbReference type="OrthoDB" id="9802472at2"/>
<comment type="similarity">
    <text evidence="22">In the N-terminal section; belongs to the LigD polymerase family.</text>
</comment>
<dbReference type="GO" id="GO:0003910">
    <property type="term" value="F:DNA ligase (ATP) activity"/>
    <property type="evidence" value="ECO:0007669"/>
    <property type="project" value="UniProtKB-EC"/>
</dbReference>
<evidence type="ECO:0000256" key="10">
    <source>
        <dbReference type="ARBA" id="ARBA00022801"/>
    </source>
</evidence>
<evidence type="ECO:0000256" key="22">
    <source>
        <dbReference type="ARBA" id="ARBA00049990"/>
    </source>
</evidence>
<keyword evidence="11" id="KW-0269">Exonuclease</keyword>
<dbReference type="CDD" id="cd04863">
    <property type="entry name" value="MtLigD_Pol_like"/>
    <property type="match status" value="1"/>
</dbReference>
<keyword evidence="8" id="KW-0547">Nucleotide-binding</keyword>
<evidence type="ECO:0000256" key="14">
    <source>
        <dbReference type="ARBA" id="ARBA00023125"/>
    </source>
</evidence>
<keyword evidence="14" id="KW-0238">DNA-binding</keyword>
<comment type="similarity">
    <text evidence="21">In the C-terminal section; belongs to the ATP-dependent DNA ligase family.</text>
</comment>
<evidence type="ECO:0000256" key="7">
    <source>
        <dbReference type="ARBA" id="ARBA00022723"/>
    </source>
</evidence>
<keyword evidence="12" id="KW-0067">ATP-binding</keyword>
<dbReference type="EC" id="6.5.1.1" evidence="2"/>
<evidence type="ECO:0000256" key="8">
    <source>
        <dbReference type="ARBA" id="ARBA00022741"/>
    </source>
</evidence>
<dbReference type="PROSITE" id="PS50160">
    <property type="entry name" value="DNA_LIGASE_A3"/>
    <property type="match status" value="1"/>
</dbReference>
<evidence type="ECO:0000256" key="15">
    <source>
        <dbReference type="ARBA" id="ARBA00023172"/>
    </source>
</evidence>
<dbReference type="InterPro" id="IPR012309">
    <property type="entry name" value="DNA_ligase_ATP-dep_C"/>
</dbReference>
<proteinExistence type="inferred from homology"/>
<dbReference type="Gene3D" id="3.90.920.10">
    <property type="entry name" value="DNA primase, PRIM domain"/>
    <property type="match status" value="1"/>
</dbReference>
<dbReference type="Pfam" id="PF13298">
    <property type="entry name" value="LigD_N"/>
    <property type="match status" value="1"/>
</dbReference>
<evidence type="ECO:0000256" key="2">
    <source>
        <dbReference type="ARBA" id="ARBA00012727"/>
    </source>
</evidence>
<keyword evidence="7" id="KW-0479">Metal-binding</keyword>
<feature type="domain" description="ATP-dependent DNA ligase family profile" evidence="23">
    <location>
        <begin position="637"/>
        <end position="759"/>
    </location>
</feature>
<dbReference type="CDD" id="cd07971">
    <property type="entry name" value="OBF_DNA_ligase_LigD"/>
    <property type="match status" value="1"/>
</dbReference>
<protein>
    <recommendedName>
        <fullName evidence="2">DNA ligase (ATP)</fullName>
        <ecNumber evidence="2">6.5.1.1</ecNumber>
    </recommendedName>
    <alternativeName>
        <fullName evidence="19">NHEJ DNA polymerase</fullName>
    </alternativeName>
</protein>
<dbReference type="EMBL" id="VRSW01000001">
    <property type="protein sequence ID" value="TXK05887.1"/>
    <property type="molecule type" value="Genomic_DNA"/>
</dbReference>
<accession>A0A5C8HQU4</accession>
<dbReference type="NCBIfam" id="TIGR02777">
    <property type="entry name" value="LigD_PE_dom"/>
    <property type="match status" value="1"/>
</dbReference>
<dbReference type="AlphaFoldDB" id="A0A5C8HQU4"/>
<dbReference type="NCBIfam" id="NF007210">
    <property type="entry name" value="PRK09632.1"/>
    <property type="match status" value="1"/>
</dbReference>
<keyword evidence="25" id="KW-1185">Reference proteome</keyword>
<evidence type="ECO:0000256" key="20">
    <source>
        <dbReference type="ARBA" id="ARBA00034003"/>
    </source>
</evidence>
<reference evidence="24 25" key="1">
    <citation type="submission" date="2019-08" db="EMBL/GenBank/DDBJ databases">
        <authorList>
            <person name="Dong K."/>
        </authorList>
    </citation>
    <scope>NUCLEOTIDE SEQUENCE [LARGE SCALE GENOMIC DNA]</scope>
    <source>
        <strain evidence="24 25">M4-8</strain>
    </source>
</reference>
<name>A0A5C8HQU4_9MICO</name>
<evidence type="ECO:0000256" key="13">
    <source>
        <dbReference type="ARBA" id="ARBA00022932"/>
    </source>
</evidence>
<dbReference type="GO" id="GO:0005524">
    <property type="term" value="F:ATP binding"/>
    <property type="evidence" value="ECO:0007669"/>
    <property type="project" value="UniProtKB-KW"/>
</dbReference>
<dbReference type="NCBIfam" id="TIGR02778">
    <property type="entry name" value="ligD_pol"/>
    <property type="match status" value="1"/>
</dbReference>
<keyword evidence="17" id="KW-0464">Manganese</keyword>
<evidence type="ECO:0000256" key="9">
    <source>
        <dbReference type="ARBA" id="ARBA00022763"/>
    </source>
</evidence>
<dbReference type="CDD" id="cd07906">
    <property type="entry name" value="Adenylation_DNA_ligase_LigD_LigC"/>
    <property type="match status" value="1"/>
</dbReference>
<keyword evidence="13" id="KW-0239">DNA-directed DNA polymerase</keyword>
<keyword evidence="3 24" id="KW-0436">Ligase</keyword>
<evidence type="ECO:0000256" key="3">
    <source>
        <dbReference type="ARBA" id="ARBA00022598"/>
    </source>
</evidence>
<dbReference type="PROSITE" id="PS00697">
    <property type="entry name" value="DNA_LIGASE_A1"/>
    <property type="match status" value="1"/>
</dbReference>
<evidence type="ECO:0000256" key="12">
    <source>
        <dbReference type="ARBA" id="ARBA00022840"/>
    </source>
</evidence>
<evidence type="ECO:0000313" key="24">
    <source>
        <dbReference type="EMBL" id="TXK05887.1"/>
    </source>
</evidence>
<dbReference type="Gene3D" id="3.30.1490.70">
    <property type="match status" value="1"/>
</dbReference>
<dbReference type="Proteomes" id="UP000321196">
    <property type="component" value="Unassembled WGS sequence"/>
</dbReference>
<dbReference type="InterPro" id="IPR014146">
    <property type="entry name" value="LigD_ligase_dom"/>
</dbReference>
<evidence type="ECO:0000256" key="11">
    <source>
        <dbReference type="ARBA" id="ARBA00022839"/>
    </source>
</evidence>
<evidence type="ECO:0000256" key="6">
    <source>
        <dbReference type="ARBA" id="ARBA00022722"/>
    </source>
</evidence>
<evidence type="ECO:0000256" key="16">
    <source>
        <dbReference type="ARBA" id="ARBA00023204"/>
    </source>
</evidence>